<keyword evidence="2" id="KW-1185">Reference proteome</keyword>
<dbReference type="RefSeq" id="WP_167873696.1">
    <property type="nucleotide sequence ID" value="NZ_CP048852.1"/>
</dbReference>
<sequence>MIKGYDIPLGQFLMTICHMPLYKKFREIVNEGRIGPLKMVQIPFGTRKPYDVTKRFLIKNWLAAHS</sequence>
<dbReference type="AlphaFoldDB" id="A0A6H0WPB0"/>
<protein>
    <submittedName>
        <fullName evidence="1">Uncharacterized protein</fullName>
    </submittedName>
</protein>
<dbReference type="EMBL" id="CP048852">
    <property type="protein sequence ID" value="QIW81954.1"/>
    <property type="molecule type" value="Genomic_DNA"/>
</dbReference>
<dbReference type="KEGG" id="bteq:G4P54_20270"/>
<organism evidence="1 2">
    <name type="scientific">Bacillus tequilensis</name>
    <dbReference type="NCBI Taxonomy" id="227866"/>
    <lineage>
        <taxon>Bacteria</taxon>
        <taxon>Bacillati</taxon>
        <taxon>Bacillota</taxon>
        <taxon>Bacilli</taxon>
        <taxon>Bacillales</taxon>
        <taxon>Bacillaceae</taxon>
        <taxon>Bacillus</taxon>
    </lineage>
</organism>
<evidence type="ECO:0000313" key="1">
    <source>
        <dbReference type="EMBL" id="QIW81954.1"/>
    </source>
</evidence>
<evidence type="ECO:0000313" key="2">
    <source>
        <dbReference type="Proteomes" id="UP000501914"/>
    </source>
</evidence>
<accession>A0A6H0WPB0</accession>
<name>A0A6H0WPB0_9BACI</name>
<proteinExistence type="predicted"/>
<reference evidence="1 2" key="1">
    <citation type="submission" date="2020-02" db="EMBL/GenBank/DDBJ databases">
        <title>Genome sequencing, annotation and comparative genomic analysis of Bacillus tequilensis EA-CB0015, an effective biological control agent against Pseudocercospora fijiensis in banana plants.</title>
        <authorList>
            <person name="Cuellar-Gaviria T.Z."/>
            <person name="Ju K.-S."/>
            <person name="Villegas-Escobar V."/>
        </authorList>
    </citation>
    <scope>NUCLEOTIDE SEQUENCE [LARGE SCALE GENOMIC DNA]</scope>
    <source>
        <strain evidence="1 2">EA-CB0015</strain>
    </source>
</reference>
<dbReference type="Proteomes" id="UP000501914">
    <property type="component" value="Chromosome"/>
</dbReference>
<gene>
    <name evidence="1" type="ORF">G4P54_20270</name>
</gene>